<dbReference type="NCBIfam" id="NF046099">
    <property type="entry name" value="RSP_2647_MTase"/>
    <property type="match status" value="1"/>
</dbReference>
<dbReference type="CDD" id="cd11572">
    <property type="entry name" value="RlmI_M_like"/>
    <property type="match status" value="1"/>
</dbReference>
<dbReference type="PANTHER" id="PTHR42873:SF1">
    <property type="entry name" value="S-ADENOSYLMETHIONINE-DEPENDENT METHYLTRANSFERASE DOMAIN-CONTAINING PROTEIN"/>
    <property type="match status" value="1"/>
</dbReference>
<organism evidence="9 10">
    <name type="scientific">Sulfitobacter mediterraneus</name>
    <dbReference type="NCBI Taxonomy" id="83219"/>
    <lineage>
        <taxon>Bacteria</taxon>
        <taxon>Pseudomonadati</taxon>
        <taxon>Pseudomonadota</taxon>
        <taxon>Alphaproteobacteria</taxon>
        <taxon>Rhodobacterales</taxon>
        <taxon>Roseobacteraceae</taxon>
        <taxon>Sulfitobacter</taxon>
    </lineage>
</organism>
<dbReference type="GO" id="GO:0008168">
    <property type="term" value="F:methyltransferase activity"/>
    <property type="evidence" value="ECO:0007669"/>
    <property type="project" value="UniProtKB-KW"/>
</dbReference>
<dbReference type="GO" id="GO:0005737">
    <property type="term" value="C:cytoplasm"/>
    <property type="evidence" value="ECO:0007669"/>
    <property type="project" value="UniProtKB-SubCell"/>
</dbReference>
<evidence type="ECO:0000256" key="4">
    <source>
        <dbReference type="ARBA" id="ARBA00022679"/>
    </source>
</evidence>
<comment type="similarity">
    <text evidence="6">Belongs to the methyltransferase superfamily. RlmI family.</text>
</comment>
<dbReference type="SUPFAM" id="SSF88697">
    <property type="entry name" value="PUA domain-like"/>
    <property type="match status" value="1"/>
</dbReference>
<dbReference type="Pfam" id="PF17785">
    <property type="entry name" value="PUA_3"/>
    <property type="match status" value="1"/>
</dbReference>
<dbReference type="GO" id="GO:0032259">
    <property type="term" value="P:methylation"/>
    <property type="evidence" value="ECO:0007669"/>
    <property type="project" value="UniProtKB-KW"/>
</dbReference>
<name>A0A2T6CH45_9RHOB</name>
<evidence type="ECO:0000256" key="6">
    <source>
        <dbReference type="ARBA" id="ARBA00038091"/>
    </source>
</evidence>
<dbReference type="PANTHER" id="PTHR42873">
    <property type="entry name" value="RIBOSOMAL RNA LARGE SUBUNIT METHYLTRANSFERASE"/>
    <property type="match status" value="1"/>
</dbReference>
<dbReference type="AlphaFoldDB" id="A0A2T6CH45"/>
<evidence type="ECO:0000256" key="2">
    <source>
        <dbReference type="ARBA" id="ARBA00022490"/>
    </source>
</evidence>
<dbReference type="Gene3D" id="3.40.50.150">
    <property type="entry name" value="Vaccinia Virus protein VP39"/>
    <property type="match status" value="1"/>
</dbReference>
<dbReference type="InterPro" id="IPR041532">
    <property type="entry name" value="RlmI-like_PUA"/>
</dbReference>
<dbReference type="InterPro" id="IPR015947">
    <property type="entry name" value="PUA-like_sf"/>
</dbReference>
<dbReference type="OrthoDB" id="9805492at2"/>
<dbReference type="Proteomes" id="UP000244092">
    <property type="component" value="Unassembled WGS sequence"/>
</dbReference>
<gene>
    <name evidence="9" type="ORF">C8N31_103301</name>
</gene>
<dbReference type="InterPro" id="IPR019614">
    <property type="entry name" value="SAM-dep_methyl-trfase"/>
</dbReference>
<proteinExistence type="inferred from homology"/>
<keyword evidence="5" id="KW-0949">S-adenosyl-L-methionine</keyword>
<comment type="caution">
    <text evidence="9">The sequence shown here is derived from an EMBL/GenBank/DDBJ whole genome shotgun (WGS) entry which is preliminary data.</text>
</comment>
<dbReference type="GO" id="GO:0003723">
    <property type="term" value="F:RNA binding"/>
    <property type="evidence" value="ECO:0007669"/>
    <property type="project" value="InterPro"/>
</dbReference>
<keyword evidence="3 9" id="KW-0489">Methyltransferase</keyword>
<dbReference type="Gene3D" id="2.30.130.10">
    <property type="entry name" value="PUA domain"/>
    <property type="match status" value="1"/>
</dbReference>
<feature type="domain" description="S-adenosylmethionine-dependent methyltransferase" evidence="7">
    <location>
        <begin position="195"/>
        <end position="402"/>
    </location>
</feature>
<evidence type="ECO:0000313" key="10">
    <source>
        <dbReference type="Proteomes" id="UP000244092"/>
    </source>
</evidence>
<evidence type="ECO:0000313" key="9">
    <source>
        <dbReference type="EMBL" id="PTX74819.1"/>
    </source>
</evidence>
<dbReference type="RefSeq" id="WP_025048207.1">
    <property type="nucleotide sequence ID" value="NZ_QBKU01000003.1"/>
</dbReference>
<evidence type="ECO:0000256" key="1">
    <source>
        <dbReference type="ARBA" id="ARBA00004496"/>
    </source>
</evidence>
<accession>A0A2T6CH45</accession>
<keyword evidence="2" id="KW-0963">Cytoplasm</keyword>
<evidence type="ECO:0000256" key="5">
    <source>
        <dbReference type="ARBA" id="ARBA00022691"/>
    </source>
</evidence>
<dbReference type="InterPro" id="IPR036974">
    <property type="entry name" value="PUA_sf"/>
</dbReference>
<dbReference type="EMBL" id="QBKU01000003">
    <property type="protein sequence ID" value="PTX74819.1"/>
    <property type="molecule type" value="Genomic_DNA"/>
</dbReference>
<dbReference type="Pfam" id="PF10672">
    <property type="entry name" value="Methyltrans_SAM"/>
    <property type="match status" value="1"/>
</dbReference>
<dbReference type="CDD" id="cd02440">
    <property type="entry name" value="AdoMet_MTases"/>
    <property type="match status" value="1"/>
</dbReference>
<keyword evidence="4 9" id="KW-0808">Transferase</keyword>
<dbReference type="InterPro" id="IPR029063">
    <property type="entry name" value="SAM-dependent_MTases_sf"/>
</dbReference>
<feature type="domain" description="RlmI-like PUA" evidence="8">
    <location>
        <begin position="14"/>
        <end position="79"/>
    </location>
</feature>
<dbReference type="Gene3D" id="3.30.750.80">
    <property type="entry name" value="RNA methyltransferase domain (HRMD) like"/>
    <property type="match status" value="1"/>
</dbReference>
<evidence type="ECO:0000256" key="3">
    <source>
        <dbReference type="ARBA" id="ARBA00022603"/>
    </source>
</evidence>
<reference evidence="9 10" key="1">
    <citation type="submission" date="2018-04" db="EMBL/GenBank/DDBJ databases">
        <title>Genomic Encyclopedia of Archaeal and Bacterial Type Strains, Phase II (KMG-II): from individual species to whole genera.</title>
        <authorList>
            <person name="Goeker M."/>
        </authorList>
    </citation>
    <scope>NUCLEOTIDE SEQUENCE [LARGE SCALE GENOMIC DNA]</scope>
    <source>
        <strain evidence="9 10">DSM 12244</strain>
    </source>
</reference>
<comment type="subcellular location">
    <subcellularLocation>
        <location evidence="1">Cytoplasm</location>
    </subcellularLocation>
</comment>
<sequence>MTAPLSSSASLPVVRLLPKANARAIRHGFPWVYANEMVLDRRTKKLAPGTLARLEDDARQPMGLVSINPTSKIIARMLDQNPEAVIDQAWFEAHIARALALRSQLYDAPYYRLIHAEADGLPGVIIDRFGDTCVVQPNAAWADALLDPLCAALTAVTGITNILKNAGGRTRTLEGLDDVSAVLRGAAPDAALLVPMNGATYMADLTGGQKTGLFYDQRPNHSFIANLSKDARVLDVFSHVGGFSLAALANGATSALAVDGSAPALELAEAGAKAMGMQDKFTTRQGDAFDTLAALRGEAAQFDVVICDPPAFAPSRNALEAGLRAYEKIARLAAPLVAENGILALCSCSHAADLAQFRNASVRGIGRAGRRAIMLHTGFAGPDHPQLPQLAESGYLKSLFFRL</sequence>
<dbReference type="SUPFAM" id="SSF53335">
    <property type="entry name" value="S-adenosyl-L-methionine-dependent methyltransferases"/>
    <property type="match status" value="1"/>
</dbReference>
<protein>
    <submittedName>
        <fullName evidence="9">SAM-dependent methyltransferase</fullName>
    </submittedName>
</protein>
<evidence type="ECO:0000259" key="8">
    <source>
        <dbReference type="Pfam" id="PF17785"/>
    </source>
</evidence>
<evidence type="ECO:0000259" key="7">
    <source>
        <dbReference type="Pfam" id="PF10672"/>
    </source>
</evidence>